<keyword evidence="1" id="KW-1133">Transmembrane helix</keyword>
<protein>
    <submittedName>
        <fullName evidence="2">Uncharacterized protein</fullName>
    </submittedName>
</protein>
<organism evidence="2">
    <name type="scientific">Micrurus corallinus</name>
    <name type="common">Brazilian coral snake</name>
    <dbReference type="NCBI Taxonomy" id="54390"/>
    <lineage>
        <taxon>Eukaryota</taxon>
        <taxon>Metazoa</taxon>
        <taxon>Chordata</taxon>
        <taxon>Craniata</taxon>
        <taxon>Vertebrata</taxon>
        <taxon>Euteleostomi</taxon>
        <taxon>Lepidosauria</taxon>
        <taxon>Squamata</taxon>
        <taxon>Bifurcata</taxon>
        <taxon>Unidentata</taxon>
        <taxon>Episquamata</taxon>
        <taxon>Toxicofera</taxon>
        <taxon>Serpentes</taxon>
        <taxon>Colubroidea</taxon>
        <taxon>Elapidae</taxon>
        <taxon>Elapinae</taxon>
        <taxon>Micrurus</taxon>
    </lineage>
</organism>
<reference evidence="2" key="1">
    <citation type="submission" date="2017-07" db="EMBL/GenBank/DDBJ databases">
        <authorList>
            <person name="Mikheyev A."/>
            <person name="Grau M."/>
        </authorList>
    </citation>
    <scope>NUCLEOTIDE SEQUENCE</scope>
    <source>
        <tissue evidence="2">Venom_gland</tissue>
    </source>
</reference>
<name>A0A2D4H2G0_MICCO</name>
<accession>A0A2D4H2G0</accession>
<proteinExistence type="predicted"/>
<sequence length="129" mass="15124">MTHGLTKTHCISLTLLLLIYTMQGPIYLFLLDCQPEKKSFSIPYICNQKRKEQRKQAFYLFGQYIRDMCCAVWDTVFAGHLYQKEKKKFFSLMACFTKMQADHVSLLPYLSKSFLLNVATKSTMHFICI</sequence>
<keyword evidence="1" id="KW-0472">Membrane</keyword>
<dbReference type="EMBL" id="IACJ01162392">
    <property type="protein sequence ID" value="LAA66153.1"/>
    <property type="molecule type" value="Transcribed_RNA"/>
</dbReference>
<reference evidence="2" key="2">
    <citation type="submission" date="2017-11" db="EMBL/GenBank/DDBJ databases">
        <title>Coralsnake Venomics: Analyses of Venom Gland Transcriptomes and Proteomes of Six Brazilian Taxa.</title>
        <authorList>
            <person name="Aird S.D."/>
            <person name="Jorge da Silva N."/>
            <person name="Qiu L."/>
            <person name="Villar-Briones A."/>
            <person name="Aparecida-Saddi V."/>
            <person name="Campos-Telles M.P."/>
            <person name="Grau M."/>
            <person name="Mikheyev A.S."/>
        </authorList>
    </citation>
    <scope>NUCLEOTIDE SEQUENCE</scope>
    <source>
        <tissue evidence="2">Venom_gland</tissue>
    </source>
</reference>
<dbReference type="AlphaFoldDB" id="A0A2D4H2G0"/>
<evidence type="ECO:0000256" key="1">
    <source>
        <dbReference type="SAM" id="Phobius"/>
    </source>
</evidence>
<keyword evidence="1" id="KW-0812">Transmembrane</keyword>
<feature type="transmembrane region" description="Helical" evidence="1">
    <location>
        <begin position="12"/>
        <end position="31"/>
    </location>
</feature>
<evidence type="ECO:0000313" key="2">
    <source>
        <dbReference type="EMBL" id="LAA66153.1"/>
    </source>
</evidence>